<dbReference type="InterPro" id="IPR006121">
    <property type="entry name" value="HMA_dom"/>
</dbReference>
<dbReference type="InterPro" id="IPR059000">
    <property type="entry name" value="ATPase_P-type_domA"/>
</dbReference>
<evidence type="ECO:0000256" key="6">
    <source>
        <dbReference type="ARBA" id="ARBA00022692"/>
    </source>
</evidence>
<dbReference type="Pfam" id="PF00403">
    <property type="entry name" value="HMA"/>
    <property type="match status" value="1"/>
</dbReference>
<keyword evidence="13" id="KW-0406">Ion transport</keyword>
<evidence type="ECO:0000256" key="13">
    <source>
        <dbReference type="ARBA" id="ARBA00023065"/>
    </source>
</evidence>
<organism evidence="17 18">
    <name type="scientific">Roseateles albus</name>
    <dbReference type="NCBI Taxonomy" id="2987525"/>
    <lineage>
        <taxon>Bacteria</taxon>
        <taxon>Pseudomonadati</taxon>
        <taxon>Pseudomonadota</taxon>
        <taxon>Betaproteobacteria</taxon>
        <taxon>Burkholderiales</taxon>
        <taxon>Sphaerotilaceae</taxon>
        <taxon>Roseateles</taxon>
    </lineage>
</organism>
<feature type="transmembrane region" description="Helical" evidence="15">
    <location>
        <begin position="141"/>
        <end position="165"/>
    </location>
</feature>
<dbReference type="PROSITE" id="PS50846">
    <property type="entry name" value="HMA_2"/>
    <property type="match status" value="1"/>
</dbReference>
<dbReference type="SUPFAM" id="SSF56784">
    <property type="entry name" value="HAD-like"/>
    <property type="match status" value="1"/>
</dbReference>
<dbReference type="SUPFAM" id="SSF81665">
    <property type="entry name" value="Calcium ATPase, transmembrane domain M"/>
    <property type="match status" value="1"/>
</dbReference>
<comment type="similarity">
    <text evidence="2 15">Belongs to the cation transport ATPase (P-type) (TC 3.A.3) family. Type IB subfamily.</text>
</comment>
<feature type="transmembrane region" description="Helical" evidence="15">
    <location>
        <begin position="423"/>
        <end position="442"/>
    </location>
</feature>
<dbReference type="Gene3D" id="2.70.150.10">
    <property type="entry name" value="Calcium-transporting ATPase, cytoplasmic transduction domain A"/>
    <property type="match status" value="1"/>
</dbReference>
<dbReference type="CDD" id="cd00371">
    <property type="entry name" value="HMA"/>
    <property type="match status" value="1"/>
</dbReference>
<accession>A0ABT5KAF5</accession>
<dbReference type="PROSITE" id="PS00154">
    <property type="entry name" value="ATPASE_E1_E2"/>
    <property type="match status" value="1"/>
</dbReference>
<evidence type="ECO:0000256" key="3">
    <source>
        <dbReference type="ARBA" id="ARBA00022448"/>
    </source>
</evidence>
<name>A0ABT5KAF5_9BURK</name>
<evidence type="ECO:0000313" key="17">
    <source>
        <dbReference type="EMBL" id="MDC8770898.1"/>
    </source>
</evidence>
<evidence type="ECO:0000256" key="7">
    <source>
        <dbReference type="ARBA" id="ARBA00022723"/>
    </source>
</evidence>
<dbReference type="InterPro" id="IPR023299">
    <property type="entry name" value="ATPase_P-typ_cyto_dom_N"/>
</dbReference>
<dbReference type="PANTHER" id="PTHR43520">
    <property type="entry name" value="ATP7, ISOFORM B"/>
    <property type="match status" value="1"/>
</dbReference>
<evidence type="ECO:0000256" key="1">
    <source>
        <dbReference type="ARBA" id="ARBA00004651"/>
    </source>
</evidence>
<keyword evidence="12 15" id="KW-1133">Transmembrane helix</keyword>
<dbReference type="RefSeq" id="WP_273599262.1">
    <property type="nucleotide sequence ID" value="NZ_JAQQXT010000002.1"/>
</dbReference>
<dbReference type="Gene3D" id="3.30.70.100">
    <property type="match status" value="1"/>
</dbReference>
<feature type="transmembrane region" description="Helical" evidence="15">
    <location>
        <begin position="242"/>
        <end position="260"/>
    </location>
</feature>
<dbReference type="NCBIfam" id="TIGR01494">
    <property type="entry name" value="ATPase_P-type"/>
    <property type="match status" value="2"/>
</dbReference>
<evidence type="ECO:0000256" key="5">
    <source>
        <dbReference type="ARBA" id="ARBA00022553"/>
    </source>
</evidence>
<evidence type="ECO:0000256" key="2">
    <source>
        <dbReference type="ARBA" id="ARBA00006024"/>
    </source>
</evidence>
<dbReference type="InterPro" id="IPR008250">
    <property type="entry name" value="ATPase_P-typ_transduc_dom_A_sf"/>
</dbReference>
<feature type="domain" description="HMA" evidence="16">
    <location>
        <begin position="57"/>
        <end position="123"/>
    </location>
</feature>
<dbReference type="NCBIfam" id="TIGR01525">
    <property type="entry name" value="ATPase-IB_hvy"/>
    <property type="match status" value="1"/>
</dbReference>
<evidence type="ECO:0000256" key="14">
    <source>
        <dbReference type="ARBA" id="ARBA00023136"/>
    </source>
</evidence>
<gene>
    <name evidence="17" type="ORF">PRZ03_04885</name>
</gene>
<evidence type="ECO:0000256" key="12">
    <source>
        <dbReference type="ARBA" id="ARBA00022989"/>
    </source>
</evidence>
<keyword evidence="14 15" id="KW-0472">Membrane</keyword>
<dbReference type="InterPro" id="IPR023214">
    <property type="entry name" value="HAD_sf"/>
</dbReference>
<keyword evidence="5" id="KW-0597">Phosphoprotein</keyword>
<dbReference type="InterPro" id="IPR001757">
    <property type="entry name" value="P_typ_ATPase"/>
</dbReference>
<sequence length="779" mass="82323">MMISDSKHLHPHDAEPACAAERIAALDDPDLLAPFTHWRAAEGEAASGQSNAAPTVAISQFQLAGLHCGACAGIIERALLDLPGVQAARVNAASARLTLTWLPTRTRLSAILERVERAGYGAAPDAAAPARELREREQRKALWRLFVAVFLMMQVMMMAAPAYFAEPGDLSPDLERLLQWACWVLSLPVLLFSAGPFFSAAWRQIRSGRLGMDVPVVLGLLTTFVASSGALFEPGGFFGDEVYFDSLTMFVAFLLGGRFLEMRARHRAAAQLEQSSAALPDAVERLEPDGSSARVAPSRLQVGDLVRVFAGQAFPADGRIESGATSANESLLTGESLPVAKGVGDEVVAASLNMQSPVLVRVQRVGADTRHQAIQRLMREAMTQRPATTELADRVAGPFLWAVLALAIGGALLWSFIDPSRAVWVAVSVLIVTCPCALSLAAPSARLAATGALAKRGVLLVRLELLETLCKVDTVVLDKTGTLTQEDMVLLQQQAVGGDAAALLSAARALAKHSQHPFSRALVGADSSQVSEPALPEMEAWAQVQELPGLGLQAVDAAGQVWRLGSPAWVREQEPSVATEPQLADAQLAFGSGAQALYMRFGEMLRADAREALAALHSQGLRSLLLSGDAGERVARLAASAGVQSAQGDATAAMKLAAVAQLQAEGRCVLMVGDGINDAPVLARADVSVVMGQGAMLARASADALLLSNRLLDLAMARKLALRTAQIIRQNLLWAAVYNAACIPLALLGFLPPWAAGLGMAGSSLFVVLNAQRLARSPH</sequence>
<dbReference type="SUPFAM" id="SSF55008">
    <property type="entry name" value="HMA, heavy metal-associated domain"/>
    <property type="match status" value="1"/>
</dbReference>
<feature type="transmembrane region" description="Helical" evidence="15">
    <location>
        <begin position="732"/>
        <end position="751"/>
    </location>
</feature>
<evidence type="ECO:0000256" key="4">
    <source>
        <dbReference type="ARBA" id="ARBA00022475"/>
    </source>
</evidence>
<dbReference type="InterPro" id="IPR027256">
    <property type="entry name" value="P-typ_ATPase_IB"/>
</dbReference>
<dbReference type="InterPro" id="IPR036163">
    <property type="entry name" value="HMA_dom_sf"/>
</dbReference>
<keyword evidence="6 15" id="KW-0812">Transmembrane</keyword>
<comment type="subcellular location">
    <subcellularLocation>
        <location evidence="1">Cell membrane</location>
        <topology evidence="1">Multi-pass membrane protein</topology>
    </subcellularLocation>
</comment>
<dbReference type="NCBIfam" id="TIGR01511">
    <property type="entry name" value="ATPase-IB1_Cu"/>
    <property type="match status" value="1"/>
</dbReference>
<keyword evidence="4 15" id="KW-1003">Cell membrane</keyword>
<keyword evidence="9 15" id="KW-0067">ATP-binding</keyword>
<keyword evidence="10" id="KW-0460">Magnesium</keyword>
<keyword evidence="3" id="KW-0813">Transport</keyword>
<proteinExistence type="inferred from homology"/>
<keyword evidence="7 15" id="KW-0479">Metal-binding</keyword>
<dbReference type="PANTHER" id="PTHR43520:SF5">
    <property type="entry name" value="CATION-TRANSPORTING P-TYPE ATPASE-RELATED"/>
    <property type="match status" value="1"/>
</dbReference>
<dbReference type="Pfam" id="PF00702">
    <property type="entry name" value="Hydrolase"/>
    <property type="match status" value="1"/>
</dbReference>
<dbReference type="InterPro" id="IPR023298">
    <property type="entry name" value="ATPase_P-typ_TM_dom_sf"/>
</dbReference>
<dbReference type="Gene3D" id="3.40.1110.10">
    <property type="entry name" value="Calcium-transporting ATPase, cytoplasmic domain N"/>
    <property type="match status" value="1"/>
</dbReference>
<evidence type="ECO:0000259" key="16">
    <source>
        <dbReference type="PROSITE" id="PS50846"/>
    </source>
</evidence>
<evidence type="ECO:0000256" key="8">
    <source>
        <dbReference type="ARBA" id="ARBA00022741"/>
    </source>
</evidence>
<dbReference type="EMBL" id="JAQQXT010000002">
    <property type="protein sequence ID" value="MDC8770898.1"/>
    <property type="molecule type" value="Genomic_DNA"/>
</dbReference>
<dbReference type="PRINTS" id="PR00119">
    <property type="entry name" value="CATATPASE"/>
</dbReference>
<dbReference type="InterPro" id="IPR018303">
    <property type="entry name" value="ATPase_P-typ_P_site"/>
</dbReference>
<dbReference type="Proteomes" id="UP001221189">
    <property type="component" value="Unassembled WGS sequence"/>
</dbReference>
<evidence type="ECO:0000256" key="11">
    <source>
        <dbReference type="ARBA" id="ARBA00022967"/>
    </source>
</evidence>
<dbReference type="SUPFAM" id="SSF81653">
    <property type="entry name" value="Calcium ATPase, transduction domain A"/>
    <property type="match status" value="1"/>
</dbReference>
<keyword evidence="11" id="KW-1278">Translocase</keyword>
<evidence type="ECO:0000256" key="10">
    <source>
        <dbReference type="ARBA" id="ARBA00022842"/>
    </source>
</evidence>
<protein>
    <submittedName>
        <fullName evidence="17">Cation-translocating P-type ATPase</fullName>
    </submittedName>
</protein>
<evidence type="ECO:0000256" key="15">
    <source>
        <dbReference type="RuleBase" id="RU362081"/>
    </source>
</evidence>
<dbReference type="Pfam" id="PF00122">
    <property type="entry name" value="E1-E2_ATPase"/>
    <property type="match status" value="1"/>
</dbReference>
<feature type="transmembrane region" description="Helical" evidence="15">
    <location>
        <begin position="177"/>
        <end position="198"/>
    </location>
</feature>
<evidence type="ECO:0000256" key="9">
    <source>
        <dbReference type="ARBA" id="ARBA00022840"/>
    </source>
</evidence>
<evidence type="ECO:0000313" key="18">
    <source>
        <dbReference type="Proteomes" id="UP001221189"/>
    </source>
</evidence>
<feature type="transmembrane region" description="Helical" evidence="15">
    <location>
        <begin position="210"/>
        <end position="230"/>
    </location>
</feature>
<keyword evidence="8 15" id="KW-0547">Nucleotide-binding</keyword>
<dbReference type="InterPro" id="IPR036412">
    <property type="entry name" value="HAD-like_sf"/>
</dbReference>
<dbReference type="Gene3D" id="3.40.50.1000">
    <property type="entry name" value="HAD superfamily/HAD-like"/>
    <property type="match status" value="1"/>
</dbReference>
<feature type="transmembrane region" description="Helical" evidence="15">
    <location>
        <begin position="399"/>
        <end position="417"/>
    </location>
</feature>
<keyword evidence="18" id="KW-1185">Reference proteome</keyword>
<reference evidence="17 18" key="1">
    <citation type="submission" date="2022-10" db="EMBL/GenBank/DDBJ databases">
        <title>Paucibacter sp. hw1 Genome sequencing.</title>
        <authorList>
            <person name="Park S."/>
        </authorList>
    </citation>
    <scope>NUCLEOTIDE SEQUENCE [LARGE SCALE GENOMIC DNA]</scope>
    <source>
        <strain evidence="18">hw1</strain>
    </source>
</reference>
<comment type="caution">
    <text evidence="17">The sequence shown here is derived from an EMBL/GenBank/DDBJ whole genome shotgun (WGS) entry which is preliminary data.</text>
</comment>